<dbReference type="RefSeq" id="WP_101752839.1">
    <property type="nucleotide sequence ID" value="NZ_CP025430.1"/>
</dbReference>
<organism evidence="2 3">
    <name type="scientific">Paracoccus zhejiangensis</name>
    <dbReference type="NCBI Taxonomy" id="1077935"/>
    <lineage>
        <taxon>Bacteria</taxon>
        <taxon>Pseudomonadati</taxon>
        <taxon>Pseudomonadota</taxon>
        <taxon>Alphaproteobacteria</taxon>
        <taxon>Rhodobacterales</taxon>
        <taxon>Paracoccaceae</taxon>
        <taxon>Paracoccus</taxon>
    </lineage>
</organism>
<accession>A0A2H5EZU9</accession>
<keyword evidence="3" id="KW-1185">Reference proteome</keyword>
<evidence type="ECO:0000313" key="2">
    <source>
        <dbReference type="EMBL" id="AUH64810.1"/>
    </source>
</evidence>
<dbReference type="Proteomes" id="UP000234530">
    <property type="component" value="Chromosome"/>
</dbReference>
<evidence type="ECO:0000313" key="3">
    <source>
        <dbReference type="Proteomes" id="UP000234530"/>
    </source>
</evidence>
<protein>
    <submittedName>
        <fullName evidence="2">Uncharacterized protein</fullName>
    </submittedName>
</protein>
<keyword evidence="1" id="KW-0472">Membrane</keyword>
<reference evidence="2 3" key="1">
    <citation type="journal article" date="2013" name="Antonie Van Leeuwenhoek">
        <title>Paracoccus zhejiangensis sp. nov., isolated from activated sludge in wastewater-treatment system.</title>
        <authorList>
            <person name="Wu Z.G."/>
            <person name="Zhang D.F."/>
            <person name="Liu Y.L."/>
            <person name="Wang F."/>
            <person name="Jiang X."/>
            <person name="Li C."/>
            <person name="Li S.P."/>
            <person name="Hong Q."/>
            <person name="Li W.J."/>
        </authorList>
    </citation>
    <scope>NUCLEOTIDE SEQUENCE [LARGE SCALE GENOMIC DNA]</scope>
    <source>
        <strain evidence="2 3">J6</strain>
    </source>
</reference>
<keyword evidence="1" id="KW-0812">Transmembrane</keyword>
<gene>
    <name evidence="2" type="ORF">CX676_12055</name>
</gene>
<feature type="transmembrane region" description="Helical" evidence="1">
    <location>
        <begin position="6"/>
        <end position="23"/>
    </location>
</feature>
<sequence length="183" mass="19668">MRQLEWIALTVLCLALTVLLVAWPDLKELRRGKVWTVTATDDASADLAGVTVSVDAARAMVLPGSPDRAVLYLRMGLAGQPETLRSWLACDIGLSDSRGRIWRPLTNVAGLEIIAALGDEGDTTNNCDQSRIMAPADGSPSMSVQAFLVPSDLLDELRLRISGFAVRPAALSLPVRPVLRPPV</sequence>
<name>A0A2H5EZU9_9RHOB</name>
<dbReference type="AlphaFoldDB" id="A0A2H5EZU9"/>
<proteinExistence type="predicted"/>
<dbReference type="KEGG" id="pzh:CX676_12055"/>
<keyword evidence="1" id="KW-1133">Transmembrane helix</keyword>
<dbReference type="OrthoDB" id="7348044at2"/>
<dbReference type="EMBL" id="CP025430">
    <property type="protein sequence ID" value="AUH64810.1"/>
    <property type="molecule type" value="Genomic_DNA"/>
</dbReference>
<evidence type="ECO:0000256" key="1">
    <source>
        <dbReference type="SAM" id="Phobius"/>
    </source>
</evidence>